<evidence type="ECO:0000313" key="1">
    <source>
        <dbReference type="EMBL" id="GAJ05705.1"/>
    </source>
</evidence>
<proteinExistence type="predicted"/>
<comment type="caution">
    <text evidence="1">The sequence shown here is derived from an EMBL/GenBank/DDBJ whole genome shotgun (WGS) entry which is preliminary data.</text>
</comment>
<accession>X1VFM0</accession>
<protein>
    <submittedName>
        <fullName evidence="1">Uncharacterized protein</fullName>
    </submittedName>
</protein>
<gene>
    <name evidence="1" type="ORF">S12H4_50412</name>
</gene>
<reference evidence="1" key="1">
    <citation type="journal article" date="2014" name="Front. Microbiol.">
        <title>High frequency of phylogenetically diverse reductive dehalogenase-homologous genes in deep subseafloor sedimentary metagenomes.</title>
        <authorList>
            <person name="Kawai M."/>
            <person name="Futagami T."/>
            <person name="Toyoda A."/>
            <person name="Takaki Y."/>
            <person name="Nishi S."/>
            <person name="Hori S."/>
            <person name="Arai W."/>
            <person name="Tsubouchi T."/>
            <person name="Morono Y."/>
            <person name="Uchiyama I."/>
            <person name="Ito T."/>
            <person name="Fujiyama A."/>
            <person name="Inagaki F."/>
            <person name="Takami H."/>
        </authorList>
    </citation>
    <scope>NUCLEOTIDE SEQUENCE</scope>
    <source>
        <strain evidence="1">Expedition CK06-06</strain>
    </source>
</reference>
<dbReference type="EMBL" id="BARW01031740">
    <property type="protein sequence ID" value="GAJ05705.1"/>
    <property type="molecule type" value="Genomic_DNA"/>
</dbReference>
<name>X1VFM0_9ZZZZ</name>
<feature type="non-terminal residue" evidence="1">
    <location>
        <position position="155"/>
    </location>
</feature>
<dbReference type="AlphaFoldDB" id="X1VFM0"/>
<sequence>MLLCSIATCTQPWEFPLGEEITPDQFDLLFTLKAPDPWPAEARVQVALCMRDEANFYYADFVGGKVFLGWCAGGKRSPLSAPVALAERESEEGFILYEIAIQRRSRLLQLVCDGRRLTTAYDGRLAAGKVAVVATGGLEVQELTPQPIGEVYLDD</sequence>
<organism evidence="1">
    <name type="scientific">marine sediment metagenome</name>
    <dbReference type="NCBI Taxonomy" id="412755"/>
    <lineage>
        <taxon>unclassified sequences</taxon>
        <taxon>metagenomes</taxon>
        <taxon>ecological metagenomes</taxon>
    </lineage>
</organism>